<dbReference type="PRINTS" id="PR00119">
    <property type="entry name" value="CATATPASE"/>
</dbReference>
<dbReference type="InterPro" id="IPR017969">
    <property type="entry name" value="Heavy-metal-associated_CS"/>
</dbReference>
<evidence type="ECO:0000256" key="6">
    <source>
        <dbReference type="ARBA" id="ARBA00022692"/>
    </source>
</evidence>
<comment type="caution">
    <text evidence="17">The sequence shown here is derived from an EMBL/GenBank/DDBJ whole genome shotgun (WGS) entry which is preliminary data.</text>
</comment>
<dbReference type="InterPro" id="IPR023298">
    <property type="entry name" value="ATPase_P-typ_TM_dom_sf"/>
</dbReference>
<keyword evidence="4 15" id="KW-1003">Cell membrane</keyword>
<feature type="transmembrane region" description="Helical" evidence="15">
    <location>
        <begin position="425"/>
        <end position="445"/>
    </location>
</feature>
<feature type="transmembrane region" description="Helical" evidence="15">
    <location>
        <begin position="248"/>
        <end position="268"/>
    </location>
</feature>
<dbReference type="RefSeq" id="WP_220104196.1">
    <property type="nucleotide sequence ID" value="NZ_JAHZSS010000012.1"/>
</dbReference>
<dbReference type="SUPFAM" id="SSF55008">
    <property type="entry name" value="HMA, heavy metal-associated domain"/>
    <property type="match status" value="1"/>
</dbReference>
<organism evidence="17 18">
    <name type="scientific">Neiella holothuriorum</name>
    <dbReference type="NCBI Taxonomy" id="2870530"/>
    <lineage>
        <taxon>Bacteria</taxon>
        <taxon>Pseudomonadati</taxon>
        <taxon>Pseudomonadota</taxon>
        <taxon>Gammaproteobacteria</taxon>
        <taxon>Alteromonadales</taxon>
        <taxon>Echinimonadaceae</taxon>
        <taxon>Neiella</taxon>
    </lineage>
</organism>
<dbReference type="InterPro" id="IPR059000">
    <property type="entry name" value="ATPase_P-type_domA"/>
</dbReference>
<dbReference type="Gene3D" id="3.30.70.100">
    <property type="match status" value="1"/>
</dbReference>
<feature type="transmembrane region" description="Helical" evidence="15">
    <location>
        <begin position="778"/>
        <end position="796"/>
    </location>
</feature>
<feature type="transmembrane region" description="Helical" evidence="15">
    <location>
        <begin position="213"/>
        <end position="236"/>
    </location>
</feature>
<keyword evidence="12 15" id="KW-1133">Transmembrane helix</keyword>
<feature type="domain" description="HMA" evidence="16">
    <location>
        <begin position="94"/>
        <end position="160"/>
    </location>
</feature>
<dbReference type="InterPro" id="IPR021993">
    <property type="entry name" value="ATPase-cat-bd"/>
</dbReference>
<feature type="transmembrane region" description="Helical" evidence="15">
    <location>
        <begin position="274"/>
        <end position="292"/>
    </location>
</feature>
<comment type="similarity">
    <text evidence="2 15">Belongs to the cation transport ATPase (P-type) (TC 3.A.3) family. Type IB subfamily.</text>
</comment>
<feature type="transmembrane region" description="Helical" evidence="15">
    <location>
        <begin position="756"/>
        <end position="772"/>
    </location>
</feature>
<dbReference type="CDD" id="cd00371">
    <property type="entry name" value="HMA"/>
    <property type="match status" value="1"/>
</dbReference>
<evidence type="ECO:0000256" key="3">
    <source>
        <dbReference type="ARBA" id="ARBA00022448"/>
    </source>
</evidence>
<evidence type="ECO:0000256" key="11">
    <source>
        <dbReference type="ARBA" id="ARBA00022967"/>
    </source>
</evidence>
<dbReference type="CDD" id="cd02079">
    <property type="entry name" value="P-type_ATPase_HM"/>
    <property type="match status" value="1"/>
</dbReference>
<dbReference type="InterPro" id="IPR023214">
    <property type="entry name" value="HAD_sf"/>
</dbReference>
<dbReference type="EMBL" id="JAHZSS010000012">
    <property type="protein sequence ID" value="MBW8191513.1"/>
    <property type="molecule type" value="Genomic_DNA"/>
</dbReference>
<evidence type="ECO:0000256" key="13">
    <source>
        <dbReference type="ARBA" id="ARBA00023065"/>
    </source>
</evidence>
<keyword evidence="6 15" id="KW-0812">Transmembrane</keyword>
<keyword evidence="7 15" id="KW-0479">Metal-binding</keyword>
<dbReference type="Gene3D" id="3.40.50.1000">
    <property type="entry name" value="HAD superfamily/HAD-like"/>
    <property type="match status" value="1"/>
</dbReference>
<evidence type="ECO:0000256" key="2">
    <source>
        <dbReference type="ARBA" id="ARBA00006024"/>
    </source>
</evidence>
<dbReference type="NCBIfam" id="TIGR01512">
    <property type="entry name" value="ATPase-IB2_Cd"/>
    <property type="match status" value="1"/>
</dbReference>
<gene>
    <name evidence="17" type="primary">cadA</name>
    <name evidence="17" type="ORF">K0504_10735</name>
</gene>
<dbReference type="Pfam" id="PF00702">
    <property type="entry name" value="Hydrolase"/>
    <property type="match status" value="1"/>
</dbReference>
<dbReference type="PROSITE" id="PS50846">
    <property type="entry name" value="HMA_2"/>
    <property type="match status" value="1"/>
</dbReference>
<proteinExistence type="inferred from homology"/>
<dbReference type="PROSITE" id="PS00154">
    <property type="entry name" value="ATPASE_E1_E2"/>
    <property type="match status" value="1"/>
</dbReference>
<dbReference type="NCBIfam" id="TIGR01511">
    <property type="entry name" value="ATPase-IB1_Cu"/>
    <property type="match status" value="1"/>
</dbReference>
<dbReference type="Proteomes" id="UP001166251">
    <property type="component" value="Unassembled WGS sequence"/>
</dbReference>
<dbReference type="PROSITE" id="PS01047">
    <property type="entry name" value="HMA_1"/>
    <property type="match status" value="1"/>
</dbReference>
<dbReference type="InterPro" id="IPR018303">
    <property type="entry name" value="ATPase_P-typ_P_site"/>
</dbReference>
<keyword evidence="8 15" id="KW-0547">Nucleotide-binding</keyword>
<keyword evidence="5" id="KW-0597">Phosphoprotein</keyword>
<dbReference type="InterPro" id="IPR001757">
    <property type="entry name" value="P_typ_ATPase"/>
</dbReference>
<dbReference type="Gene3D" id="2.70.150.10">
    <property type="entry name" value="Calcium-transporting ATPase, cytoplasmic transduction domain A"/>
    <property type="match status" value="1"/>
</dbReference>
<keyword evidence="11" id="KW-1278">Translocase</keyword>
<dbReference type="Pfam" id="PF00122">
    <property type="entry name" value="E1-E2_ATPase"/>
    <property type="match status" value="1"/>
</dbReference>
<dbReference type="SFLD" id="SFLDG00002">
    <property type="entry name" value="C1.7:_P-type_atpase_like"/>
    <property type="match status" value="1"/>
</dbReference>
<evidence type="ECO:0000256" key="1">
    <source>
        <dbReference type="ARBA" id="ARBA00004651"/>
    </source>
</evidence>
<evidence type="ECO:0000256" key="9">
    <source>
        <dbReference type="ARBA" id="ARBA00022840"/>
    </source>
</evidence>
<dbReference type="SUPFAM" id="SSF56784">
    <property type="entry name" value="HAD-like"/>
    <property type="match status" value="1"/>
</dbReference>
<evidence type="ECO:0000256" key="10">
    <source>
        <dbReference type="ARBA" id="ARBA00022842"/>
    </source>
</evidence>
<evidence type="ECO:0000313" key="18">
    <source>
        <dbReference type="Proteomes" id="UP001166251"/>
    </source>
</evidence>
<dbReference type="InterPro" id="IPR023299">
    <property type="entry name" value="ATPase_P-typ_cyto_dom_N"/>
</dbReference>
<dbReference type="SUPFAM" id="SSF81665">
    <property type="entry name" value="Calcium ATPase, transmembrane domain M"/>
    <property type="match status" value="1"/>
</dbReference>
<reference evidence="17" key="1">
    <citation type="submission" date="2021-07" db="EMBL/GenBank/DDBJ databases">
        <title>Neiella marina sp. nov., isolated from the intestinal content of sea cucumber Apostichopus japonicus.</title>
        <authorList>
            <person name="Bai X."/>
        </authorList>
    </citation>
    <scope>NUCLEOTIDE SEQUENCE</scope>
    <source>
        <strain evidence="17">126</strain>
    </source>
</reference>
<feature type="transmembrane region" description="Helical" evidence="15">
    <location>
        <begin position="451"/>
        <end position="472"/>
    </location>
</feature>
<evidence type="ECO:0000256" key="5">
    <source>
        <dbReference type="ARBA" id="ARBA00022553"/>
    </source>
</evidence>
<keyword evidence="18" id="KW-1185">Reference proteome</keyword>
<comment type="subcellular location">
    <subcellularLocation>
        <location evidence="1">Cell membrane</location>
        <topology evidence="1">Multi-pass membrane protein</topology>
    </subcellularLocation>
</comment>
<dbReference type="InterPro" id="IPR027256">
    <property type="entry name" value="P-typ_ATPase_IB"/>
</dbReference>
<protein>
    <submittedName>
        <fullName evidence="17">Cadmium-translocating P-type ATPase</fullName>
    </submittedName>
</protein>
<evidence type="ECO:0000256" key="12">
    <source>
        <dbReference type="ARBA" id="ARBA00022989"/>
    </source>
</evidence>
<dbReference type="SFLD" id="SFLDF00027">
    <property type="entry name" value="p-type_atpase"/>
    <property type="match status" value="1"/>
</dbReference>
<evidence type="ECO:0000256" key="4">
    <source>
        <dbReference type="ARBA" id="ARBA00022475"/>
    </source>
</evidence>
<sequence>MTDSRCFHCHEAIPDNTDLTVDILGQPRHMCCLGCHAVAESIVEAGLTDYYKHRSDVADKIEGELVPTALREQFEQLDLDVVQDEFCTVEVDSKEALLSLDGVRCAACAWLIEKHLSRQAGVVRATVNSSTHRLLLRWDSSTTKLSALLLSLANLGYQALPYDQDAEDSSFLKQKKNYLIRIGLSALASMQVMMFAVALYFGVLDMEPHQQAYLRWVSLLMATPVILYAALPFYFSAATSIKAGHPNMDVPVSLALILAFTASAYATWQHTGEVYFESISMFTFFLLLGRYAELVARHKANARAANAVKLLPAVVHRVSSESVETVPVKQLVVGDLLLLKPGETLAVDGDIEKGNSHVDLSVLTGEHAPIAKGPSDPVFAGTINLDQPLYVRVTEIRDTMVASIVRLQEQALASRSRPVVFADKVARYFIVALLVVAALTATFWWHYQPEHALWVTLAVLVATCPCALSLATPTAITSGITRLGASGVIAKTADVLENLATIDRVAFDKTGTLTHGQLQLTEVHLFGDKLKSIPPLAVAAALESHANHPLAEAIIRKATTEQLIWSTAQNLQAVAGFGITGFVDGKQYFLGSRSYIAKQLNLANDVPSHRVLLASEHEAIAGFDLDDTIKNDAHTLITKLHEQGIQTAVISGDQTSHTEQLASSLNIQVAAGACSPKDKQSWVAARQAEGERVLMIGDGINDSPVLAQSNASIAIATGTDIAKRSADAVLVGERLTPIVTAINIAKHTRRIIRQNLAWALGYNLVVLPLAVSGMLPPYIAVVGMSASSLIVVVNAMRIERLKS</sequence>
<keyword evidence="9 15" id="KW-0067">ATP-binding</keyword>
<feature type="transmembrane region" description="Helical" evidence="15">
    <location>
        <begin position="178"/>
        <end position="201"/>
    </location>
</feature>
<dbReference type="Gene3D" id="3.40.1110.10">
    <property type="entry name" value="Calcium-transporting ATPase, cytoplasmic domain N"/>
    <property type="match status" value="1"/>
</dbReference>
<dbReference type="PANTHER" id="PTHR43520:SF5">
    <property type="entry name" value="CATION-TRANSPORTING P-TYPE ATPASE-RELATED"/>
    <property type="match status" value="1"/>
</dbReference>
<dbReference type="SUPFAM" id="SSF81653">
    <property type="entry name" value="Calcium ATPase, transduction domain A"/>
    <property type="match status" value="1"/>
</dbReference>
<keyword evidence="14 15" id="KW-0472">Membrane</keyword>
<name>A0ABS7EHZ0_9GAMM</name>
<evidence type="ECO:0000313" key="17">
    <source>
        <dbReference type="EMBL" id="MBW8191513.1"/>
    </source>
</evidence>
<dbReference type="InterPro" id="IPR036163">
    <property type="entry name" value="HMA_dom_sf"/>
</dbReference>
<dbReference type="InterPro" id="IPR006121">
    <property type="entry name" value="HMA_dom"/>
</dbReference>
<evidence type="ECO:0000256" key="7">
    <source>
        <dbReference type="ARBA" id="ARBA00022723"/>
    </source>
</evidence>
<evidence type="ECO:0000259" key="16">
    <source>
        <dbReference type="PROSITE" id="PS50846"/>
    </source>
</evidence>
<dbReference type="Pfam" id="PF12156">
    <property type="entry name" value="ATPase-cat_bd"/>
    <property type="match status" value="1"/>
</dbReference>
<dbReference type="NCBIfam" id="TIGR01525">
    <property type="entry name" value="ATPase-IB_hvy"/>
    <property type="match status" value="1"/>
</dbReference>
<evidence type="ECO:0000256" key="14">
    <source>
        <dbReference type="ARBA" id="ARBA00023136"/>
    </source>
</evidence>
<keyword evidence="3" id="KW-0813">Transport</keyword>
<accession>A0ABS7EHZ0</accession>
<dbReference type="InterPro" id="IPR008250">
    <property type="entry name" value="ATPase_P-typ_transduc_dom_A_sf"/>
</dbReference>
<dbReference type="InterPro" id="IPR036412">
    <property type="entry name" value="HAD-like_sf"/>
</dbReference>
<dbReference type="InterPro" id="IPR044492">
    <property type="entry name" value="P_typ_ATPase_HD_dom"/>
</dbReference>
<dbReference type="SFLD" id="SFLDS00003">
    <property type="entry name" value="Haloacid_Dehalogenase"/>
    <property type="match status" value="1"/>
</dbReference>
<evidence type="ECO:0000256" key="8">
    <source>
        <dbReference type="ARBA" id="ARBA00022741"/>
    </source>
</evidence>
<dbReference type="Pfam" id="PF00403">
    <property type="entry name" value="HMA"/>
    <property type="match status" value="1"/>
</dbReference>
<keyword evidence="10" id="KW-0460">Magnesium</keyword>
<keyword evidence="13" id="KW-0406">Ion transport</keyword>
<dbReference type="PANTHER" id="PTHR43520">
    <property type="entry name" value="ATP7, ISOFORM B"/>
    <property type="match status" value="1"/>
</dbReference>
<dbReference type="NCBIfam" id="TIGR01494">
    <property type="entry name" value="ATPase_P-type"/>
    <property type="match status" value="1"/>
</dbReference>
<evidence type="ECO:0000256" key="15">
    <source>
        <dbReference type="RuleBase" id="RU362081"/>
    </source>
</evidence>